<dbReference type="EMBL" id="KV427646">
    <property type="protein sequence ID" value="KZT03154.1"/>
    <property type="molecule type" value="Genomic_DNA"/>
</dbReference>
<evidence type="ECO:0000313" key="2">
    <source>
        <dbReference type="EMBL" id="KZT03154.1"/>
    </source>
</evidence>
<dbReference type="GeneID" id="63830074"/>
<protein>
    <submittedName>
        <fullName evidence="2">Uncharacterized protein</fullName>
    </submittedName>
</protein>
<reference evidence="2 3" key="1">
    <citation type="journal article" date="2016" name="Mol. Biol. Evol.">
        <title>Comparative Genomics of Early-Diverging Mushroom-Forming Fungi Provides Insights into the Origins of Lignocellulose Decay Capabilities.</title>
        <authorList>
            <person name="Nagy L.G."/>
            <person name="Riley R."/>
            <person name="Tritt A."/>
            <person name="Adam C."/>
            <person name="Daum C."/>
            <person name="Floudas D."/>
            <person name="Sun H."/>
            <person name="Yadav J.S."/>
            <person name="Pangilinan J."/>
            <person name="Larsson K.H."/>
            <person name="Matsuura K."/>
            <person name="Barry K."/>
            <person name="Labutti K."/>
            <person name="Kuo R."/>
            <person name="Ohm R.A."/>
            <person name="Bhattacharya S.S."/>
            <person name="Shirouzu T."/>
            <person name="Yoshinaga Y."/>
            <person name="Martin F.M."/>
            <person name="Grigoriev I.V."/>
            <person name="Hibbett D.S."/>
        </authorList>
    </citation>
    <scope>NUCLEOTIDE SEQUENCE [LARGE SCALE GENOMIC DNA]</scope>
    <source>
        <strain evidence="2 3">93-53</strain>
    </source>
</reference>
<dbReference type="InParanoid" id="A0A165CNZ5"/>
<feature type="region of interest" description="Disordered" evidence="1">
    <location>
        <begin position="1"/>
        <end position="36"/>
    </location>
</feature>
<gene>
    <name evidence="2" type="ORF">LAESUDRAFT_762143</name>
</gene>
<sequence length="53" mass="5423">MAPNLPLPLPQSLSSSMGDPATPSSSQCPATPVTSPRKVADLKDTIIGIIYSA</sequence>
<feature type="compositionally biased region" description="Polar residues" evidence="1">
    <location>
        <begin position="22"/>
        <end position="34"/>
    </location>
</feature>
<proteinExistence type="predicted"/>
<name>A0A165CNZ5_9APHY</name>
<keyword evidence="3" id="KW-1185">Reference proteome</keyword>
<organism evidence="2 3">
    <name type="scientific">Laetiporus sulphureus 93-53</name>
    <dbReference type="NCBI Taxonomy" id="1314785"/>
    <lineage>
        <taxon>Eukaryota</taxon>
        <taxon>Fungi</taxon>
        <taxon>Dikarya</taxon>
        <taxon>Basidiomycota</taxon>
        <taxon>Agaricomycotina</taxon>
        <taxon>Agaricomycetes</taxon>
        <taxon>Polyporales</taxon>
        <taxon>Laetiporus</taxon>
    </lineage>
</organism>
<evidence type="ECO:0000313" key="3">
    <source>
        <dbReference type="Proteomes" id="UP000076871"/>
    </source>
</evidence>
<dbReference type="AlphaFoldDB" id="A0A165CNZ5"/>
<evidence type="ECO:0000256" key="1">
    <source>
        <dbReference type="SAM" id="MobiDB-lite"/>
    </source>
</evidence>
<accession>A0A165CNZ5</accession>
<dbReference type="Proteomes" id="UP000076871">
    <property type="component" value="Unassembled WGS sequence"/>
</dbReference>
<dbReference type="RefSeq" id="XP_040760894.1">
    <property type="nucleotide sequence ID" value="XM_040913046.1"/>
</dbReference>